<accession>R4K620</accession>
<feature type="compositionally biased region" description="Polar residues" evidence="1">
    <location>
        <begin position="246"/>
        <end position="277"/>
    </location>
</feature>
<feature type="compositionally biased region" description="Low complexity" evidence="1">
    <location>
        <begin position="278"/>
        <end position="313"/>
    </location>
</feature>
<dbReference type="PATRIC" id="fig|86416.3.peg.3864"/>
<feature type="compositionally biased region" description="Polar residues" evidence="1">
    <location>
        <begin position="347"/>
        <end position="369"/>
    </location>
</feature>
<name>R4K620_CLOPA</name>
<keyword evidence="2" id="KW-0812">Transmembrane</keyword>
<dbReference type="RefSeq" id="WP_015616897.1">
    <property type="nucleotide sequence ID" value="NC_021182.1"/>
</dbReference>
<feature type="transmembrane region" description="Helical" evidence="2">
    <location>
        <begin position="6"/>
        <end position="25"/>
    </location>
</feature>
<feature type="compositionally biased region" description="Polar residues" evidence="1">
    <location>
        <begin position="377"/>
        <end position="387"/>
    </location>
</feature>
<gene>
    <name evidence="3" type="ORF">Clopa_3868</name>
</gene>
<keyword evidence="2" id="KW-0472">Membrane</keyword>
<evidence type="ECO:0000313" key="3">
    <source>
        <dbReference type="EMBL" id="AGK98622.1"/>
    </source>
</evidence>
<proteinExistence type="predicted"/>
<dbReference type="OrthoDB" id="1903285at2"/>
<protein>
    <submittedName>
        <fullName evidence="3">Uncharacterized protein</fullName>
    </submittedName>
</protein>
<keyword evidence="2" id="KW-1133">Transmembrane helix</keyword>
<organism evidence="3 4">
    <name type="scientific">Clostridium pasteurianum BC1</name>
    <dbReference type="NCBI Taxonomy" id="86416"/>
    <lineage>
        <taxon>Bacteria</taxon>
        <taxon>Bacillati</taxon>
        <taxon>Bacillota</taxon>
        <taxon>Clostridia</taxon>
        <taxon>Eubacteriales</taxon>
        <taxon>Clostridiaceae</taxon>
        <taxon>Clostridium</taxon>
    </lineage>
</organism>
<evidence type="ECO:0000313" key="4">
    <source>
        <dbReference type="Proteomes" id="UP000013523"/>
    </source>
</evidence>
<dbReference type="STRING" id="86416.Clopa_3868"/>
<dbReference type="eggNOG" id="COG4223">
    <property type="taxonomic scope" value="Bacteria"/>
</dbReference>
<sequence length="387" mass="41229">MINIIKTAIITIVISFISGLMLDYYKNLAPRILCNVGKGIPLEMNGKKIFAYIINVINVSNKTIHELTLNIQSSQSNLKVTDAKITKGLKFDSSIKDNILDVDIPFLSKNDKFSVTVYVENQYAVHNKPVIAIRSPENFKRIDSAGQNGILAILFNIPKSIKQGISKTIENPEEKIPNKKDDFTTVIDKSSYADRSVDRGNKEILYRNNKLSNSKKTMIVILPVILVVLVGFFGISYFKGLTSNTPASTVNTVLPNQSTDAAGSSGRTTQNKSTTESAGYNGTNTTTGGPTRNTGANASIKGTTGNTAASASTRPSSENKDTNTATETSSGNTNANTATRSSTENTVTNTAAGTSSENKGANTSTGASSENKDANSAARTSTGNTAN</sequence>
<dbReference type="EMBL" id="CP003261">
    <property type="protein sequence ID" value="AGK98622.1"/>
    <property type="molecule type" value="Genomic_DNA"/>
</dbReference>
<dbReference type="KEGG" id="cpas:Clopa_3868"/>
<feature type="compositionally biased region" description="Low complexity" evidence="1">
    <location>
        <begin position="322"/>
        <end position="346"/>
    </location>
</feature>
<evidence type="ECO:0000256" key="2">
    <source>
        <dbReference type="SAM" id="Phobius"/>
    </source>
</evidence>
<reference evidence="3 4" key="1">
    <citation type="submission" date="2012-01" db="EMBL/GenBank/DDBJ databases">
        <title>Complete sequence of chromosome of Clostridium pasteurianum BC1.</title>
        <authorList>
            <consortium name="US DOE Joint Genome Institute"/>
            <person name="Lucas S."/>
            <person name="Han J."/>
            <person name="Lapidus A."/>
            <person name="Cheng J.-F."/>
            <person name="Goodwin L."/>
            <person name="Pitluck S."/>
            <person name="Peters L."/>
            <person name="Mikhailova N."/>
            <person name="Teshima H."/>
            <person name="Detter J.C."/>
            <person name="Han C."/>
            <person name="Tapia R."/>
            <person name="Land M."/>
            <person name="Hauser L."/>
            <person name="Kyrpides N."/>
            <person name="Ivanova N."/>
            <person name="Pagani I."/>
            <person name="Dunn J."/>
            <person name="Taghavi S."/>
            <person name="Francis A."/>
            <person name="van der Lelie D."/>
            <person name="Woyke T."/>
        </authorList>
    </citation>
    <scope>NUCLEOTIDE SEQUENCE [LARGE SCALE GENOMIC DNA]</scope>
    <source>
        <strain evidence="3 4">BC1</strain>
    </source>
</reference>
<evidence type="ECO:0000256" key="1">
    <source>
        <dbReference type="SAM" id="MobiDB-lite"/>
    </source>
</evidence>
<feature type="transmembrane region" description="Helical" evidence="2">
    <location>
        <begin position="217"/>
        <end position="238"/>
    </location>
</feature>
<feature type="region of interest" description="Disordered" evidence="1">
    <location>
        <begin position="246"/>
        <end position="387"/>
    </location>
</feature>
<dbReference type="HOGENOM" id="CLU_056901_0_0_9"/>
<dbReference type="AlphaFoldDB" id="R4K620"/>
<keyword evidence="4" id="KW-1185">Reference proteome</keyword>
<dbReference type="Proteomes" id="UP000013523">
    <property type="component" value="Chromosome"/>
</dbReference>